<dbReference type="RefSeq" id="WP_237881377.1">
    <property type="nucleotide sequence ID" value="NZ_BAABEN010000006.1"/>
</dbReference>
<keyword evidence="1" id="KW-1133">Transmembrane helix</keyword>
<organism evidence="2 3">
    <name type="scientific">Streptomyces chitinivorans</name>
    <dbReference type="NCBI Taxonomy" id="1257027"/>
    <lineage>
        <taxon>Bacteria</taxon>
        <taxon>Bacillati</taxon>
        <taxon>Actinomycetota</taxon>
        <taxon>Actinomycetes</taxon>
        <taxon>Kitasatosporales</taxon>
        <taxon>Streptomycetaceae</taxon>
        <taxon>Streptomyces</taxon>
    </lineage>
</organism>
<evidence type="ECO:0000256" key="1">
    <source>
        <dbReference type="SAM" id="Phobius"/>
    </source>
</evidence>
<evidence type="ECO:0000313" key="2">
    <source>
        <dbReference type="EMBL" id="MFH0250089.1"/>
    </source>
</evidence>
<keyword evidence="3" id="KW-1185">Reference proteome</keyword>
<proteinExistence type="predicted"/>
<feature type="transmembrane region" description="Helical" evidence="1">
    <location>
        <begin position="28"/>
        <end position="61"/>
    </location>
</feature>
<feature type="transmembrane region" description="Helical" evidence="1">
    <location>
        <begin position="73"/>
        <end position="100"/>
    </location>
</feature>
<accession>A0ABW7HW05</accession>
<dbReference type="EMBL" id="JBIHMK010000070">
    <property type="protein sequence ID" value="MFH0250089.1"/>
    <property type="molecule type" value="Genomic_DNA"/>
</dbReference>
<name>A0ABW7HW05_9ACTN</name>
<keyword evidence="1" id="KW-0472">Membrane</keyword>
<protein>
    <submittedName>
        <fullName evidence="2">DUF4190 domain-containing protein</fullName>
    </submittedName>
</protein>
<keyword evidence="1" id="KW-0812">Transmembrane</keyword>
<comment type="caution">
    <text evidence="2">The sequence shown here is derived from an EMBL/GenBank/DDBJ whole genome shotgun (WGS) entry which is preliminary data.</text>
</comment>
<dbReference type="Proteomes" id="UP001607069">
    <property type="component" value="Unassembled WGS sequence"/>
</dbReference>
<evidence type="ECO:0000313" key="3">
    <source>
        <dbReference type="Proteomes" id="UP001607069"/>
    </source>
</evidence>
<sequence>MASYSSPQGHPGAPGPAGRPPRNGLGIAALVVGVAGLLLFWTLIGGVLLGIAAIVLGVIGYRRVKRGEATNGAMALIGAIAGAIALVASVAVIAAGVSFLNSEEFGNLDECLRNAGSAAEEQQCERDFRDELERR</sequence>
<gene>
    <name evidence="2" type="ORF">ACG5V6_17970</name>
</gene>
<reference evidence="2 3" key="1">
    <citation type="submission" date="2024-10" db="EMBL/GenBank/DDBJ databases">
        <authorList>
            <person name="Cho J.-C."/>
        </authorList>
    </citation>
    <scope>NUCLEOTIDE SEQUENCE [LARGE SCALE GENOMIC DNA]</scope>
    <source>
        <strain evidence="2 3">KCTC29696</strain>
    </source>
</reference>